<dbReference type="AlphaFoldDB" id="A0A453A7T0"/>
<keyword evidence="2" id="KW-1185">Reference proteome</keyword>
<organism evidence="1 2">
    <name type="scientific">Aegilops tauschii subsp. strangulata</name>
    <name type="common">Goatgrass</name>
    <dbReference type="NCBI Taxonomy" id="200361"/>
    <lineage>
        <taxon>Eukaryota</taxon>
        <taxon>Viridiplantae</taxon>
        <taxon>Streptophyta</taxon>
        <taxon>Embryophyta</taxon>
        <taxon>Tracheophyta</taxon>
        <taxon>Spermatophyta</taxon>
        <taxon>Magnoliopsida</taxon>
        <taxon>Liliopsida</taxon>
        <taxon>Poales</taxon>
        <taxon>Poaceae</taxon>
        <taxon>BOP clade</taxon>
        <taxon>Pooideae</taxon>
        <taxon>Triticodae</taxon>
        <taxon>Triticeae</taxon>
        <taxon>Triticinae</taxon>
        <taxon>Aegilops</taxon>
    </lineage>
</organism>
<evidence type="ECO:0000313" key="1">
    <source>
        <dbReference type="EnsemblPlants" id="AET2Gv20018100.2"/>
    </source>
</evidence>
<dbReference type="EnsemblPlants" id="AET2Gv20018100.2">
    <property type="protein sequence ID" value="AET2Gv20018100.2"/>
    <property type="gene ID" value="AET2Gv20018100"/>
</dbReference>
<evidence type="ECO:0000313" key="2">
    <source>
        <dbReference type="Proteomes" id="UP000015105"/>
    </source>
</evidence>
<reference evidence="2" key="1">
    <citation type="journal article" date="2014" name="Science">
        <title>Ancient hybridizations among the ancestral genomes of bread wheat.</title>
        <authorList>
            <consortium name="International Wheat Genome Sequencing Consortium,"/>
            <person name="Marcussen T."/>
            <person name="Sandve S.R."/>
            <person name="Heier L."/>
            <person name="Spannagl M."/>
            <person name="Pfeifer M."/>
            <person name="Jakobsen K.S."/>
            <person name="Wulff B.B."/>
            <person name="Steuernagel B."/>
            <person name="Mayer K.F."/>
            <person name="Olsen O.A."/>
        </authorList>
    </citation>
    <scope>NUCLEOTIDE SEQUENCE [LARGE SCALE GENOMIC DNA]</scope>
    <source>
        <strain evidence="2">cv. AL8/78</strain>
    </source>
</reference>
<reference evidence="2" key="2">
    <citation type="journal article" date="2017" name="Nat. Plants">
        <title>The Aegilops tauschii genome reveals multiple impacts of transposons.</title>
        <authorList>
            <person name="Zhao G."/>
            <person name="Zou C."/>
            <person name="Li K."/>
            <person name="Wang K."/>
            <person name="Li T."/>
            <person name="Gao L."/>
            <person name="Zhang X."/>
            <person name="Wang H."/>
            <person name="Yang Z."/>
            <person name="Liu X."/>
            <person name="Jiang W."/>
            <person name="Mao L."/>
            <person name="Kong X."/>
            <person name="Jiao Y."/>
            <person name="Jia J."/>
        </authorList>
    </citation>
    <scope>NUCLEOTIDE SEQUENCE [LARGE SCALE GENOMIC DNA]</scope>
    <source>
        <strain evidence="2">cv. AL8/78</strain>
    </source>
</reference>
<reference evidence="1" key="5">
    <citation type="journal article" date="2021" name="G3 (Bethesda)">
        <title>Aegilops tauschii genome assembly Aet v5.0 features greater sequence contiguity and improved annotation.</title>
        <authorList>
            <person name="Wang L."/>
            <person name="Zhu T."/>
            <person name="Rodriguez J.C."/>
            <person name="Deal K.R."/>
            <person name="Dubcovsky J."/>
            <person name="McGuire P.E."/>
            <person name="Lux T."/>
            <person name="Spannagl M."/>
            <person name="Mayer K.F.X."/>
            <person name="Baldrich P."/>
            <person name="Meyers B.C."/>
            <person name="Huo N."/>
            <person name="Gu Y.Q."/>
            <person name="Zhou H."/>
            <person name="Devos K.M."/>
            <person name="Bennetzen J.L."/>
            <person name="Unver T."/>
            <person name="Budak H."/>
            <person name="Gulick P.J."/>
            <person name="Galiba G."/>
            <person name="Kalapos B."/>
            <person name="Nelson D.R."/>
            <person name="Li P."/>
            <person name="You F.M."/>
            <person name="Luo M.C."/>
            <person name="Dvorak J."/>
        </authorList>
    </citation>
    <scope>NUCLEOTIDE SEQUENCE [LARGE SCALE GENOMIC DNA]</scope>
    <source>
        <strain evidence="1">cv. AL8/78</strain>
    </source>
</reference>
<reference evidence="1" key="3">
    <citation type="journal article" date="2017" name="Nature">
        <title>Genome sequence of the progenitor of the wheat D genome Aegilops tauschii.</title>
        <authorList>
            <person name="Luo M.C."/>
            <person name="Gu Y.Q."/>
            <person name="Puiu D."/>
            <person name="Wang H."/>
            <person name="Twardziok S.O."/>
            <person name="Deal K.R."/>
            <person name="Huo N."/>
            <person name="Zhu T."/>
            <person name="Wang L."/>
            <person name="Wang Y."/>
            <person name="McGuire P.E."/>
            <person name="Liu S."/>
            <person name="Long H."/>
            <person name="Ramasamy R.K."/>
            <person name="Rodriguez J.C."/>
            <person name="Van S.L."/>
            <person name="Yuan L."/>
            <person name="Wang Z."/>
            <person name="Xia Z."/>
            <person name="Xiao L."/>
            <person name="Anderson O.D."/>
            <person name="Ouyang S."/>
            <person name="Liang Y."/>
            <person name="Zimin A.V."/>
            <person name="Pertea G."/>
            <person name="Qi P."/>
            <person name="Bennetzen J.L."/>
            <person name="Dai X."/>
            <person name="Dawson M.W."/>
            <person name="Muller H.G."/>
            <person name="Kugler K."/>
            <person name="Rivarola-Duarte L."/>
            <person name="Spannagl M."/>
            <person name="Mayer K.F.X."/>
            <person name="Lu F.H."/>
            <person name="Bevan M.W."/>
            <person name="Leroy P."/>
            <person name="Li P."/>
            <person name="You F.M."/>
            <person name="Sun Q."/>
            <person name="Liu Z."/>
            <person name="Lyons E."/>
            <person name="Wicker T."/>
            <person name="Salzberg S.L."/>
            <person name="Devos K.M."/>
            <person name="Dvorak J."/>
        </authorList>
    </citation>
    <scope>NUCLEOTIDE SEQUENCE [LARGE SCALE GENOMIC DNA]</scope>
    <source>
        <strain evidence="1">cv. AL8/78</strain>
    </source>
</reference>
<proteinExistence type="predicted"/>
<dbReference type="Gramene" id="AET2Gv20018100.2">
    <property type="protein sequence ID" value="AET2Gv20018100.2"/>
    <property type="gene ID" value="AET2Gv20018100"/>
</dbReference>
<accession>A0A453A7T0</accession>
<name>A0A453A7T0_AEGTS</name>
<reference evidence="1" key="4">
    <citation type="submission" date="2019-03" db="UniProtKB">
        <authorList>
            <consortium name="EnsemblPlants"/>
        </authorList>
    </citation>
    <scope>IDENTIFICATION</scope>
</reference>
<dbReference type="Proteomes" id="UP000015105">
    <property type="component" value="Chromosome 2D"/>
</dbReference>
<protein>
    <submittedName>
        <fullName evidence="1">Uncharacterized protein</fullName>
    </submittedName>
</protein>
<sequence length="68" mass="7893">RRSYISLRRKCYRSSHLLLSYVHRSLRFHNSFLLSVAVSVSEVQALFELFKSISGSLIDDGLIHKQVQ</sequence>